<dbReference type="Proteomes" id="UP000014568">
    <property type="component" value="Unassembled WGS sequence"/>
</dbReference>
<dbReference type="eggNOG" id="COG4392">
    <property type="taxonomic scope" value="Bacteria"/>
</dbReference>
<dbReference type="InterPro" id="IPR008407">
    <property type="entry name" value="Brnchd-chn_aa_trnsp_AzlD"/>
</dbReference>
<evidence type="ECO:0000256" key="1">
    <source>
        <dbReference type="SAM" id="Phobius"/>
    </source>
</evidence>
<gene>
    <name evidence="2" type="ORF">F945_00053</name>
</gene>
<dbReference type="RefSeq" id="WP_016654503.1">
    <property type="nucleotide sequence ID" value="NZ_KE340348.1"/>
</dbReference>
<organism evidence="2 3">
    <name type="scientific">Acinetobacter rudis CIP 110305</name>
    <dbReference type="NCBI Taxonomy" id="421052"/>
    <lineage>
        <taxon>Bacteria</taxon>
        <taxon>Pseudomonadati</taxon>
        <taxon>Pseudomonadota</taxon>
        <taxon>Gammaproteobacteria</taxon>
        <taxon>Moraxellales</taxon>
        <taxon>Moraxellaceae</taxon>
        <taxon>Acinetobacter</taxon>
    </lineage>
</organism>
<dbReference type="STRING" id="632955.GCA_000829675_02820"/>
<name>S3NTH9_9GAMM</name>
<dbReference type="PATRIC" id="fig|421052.3.peg.49"/>
<dbReference type="OrthoDB" id="4257348at2"/>
<evidence type="ECO:0008006" key="4">
    <source>
        <dbReference type="Google" id="ProtNLM"/>
    </source>
</evidence>
<accession>S3NTH9</accession>
<dbReference type="HOGENOM" id="CLU_157896_1_2_6"/>
<dbReference type="Pfam" id="PF05437">
    <property type="entry name" value="AzlD"/>
    <property type="match status" value="1"/>
</dbReference>
<protein>
    <recommendedName>
        <fullName evidence="4">Branched-chain amino acid transporter</fullName>
    </recommendedName>
</protein>
<evidence type="ECO:0000313" key="2">
    <source>
        <dbReference type="EMBL" id="EPF81718.1"/>
    </source>
</evidence>
<keyword evidence="1" id="KW-1133">Transmembrane helix</keyword>
<reference evidence="2 3" key="1">
    <citation type="submission" date="2013-06" db="EMBL/GenBank/DDBJ databases">
        <title>The Genome Sequence of Acinetobacter rudis CIP 110305.</title>
        <authorList>
            <consortium name="The Broad Institute Genome Sequencing Platform"/>
            <consortium name="The Broad Institute Genome Sequencing Center for Infectious Disease"/>
            <person name="Cerqueira G."/>
            <person name="Feldgarden M."/>
            <person name="Courvalin P."/>
            <person name="Perichon B."/>
            <person name="Grillot-Courvalin C."/>
            <person name="Clermont D."/>
            <person name="Rocha E."/>
            <person name="Yoon E.-J."/>
            <person name="Nemec A."/>
            <person name="Young S.K."/>
            <person name="Zeng Q."/>
            <person name="Gargeya S."/>
            <person name="Fitzgerald M."/>
            <person name="Abouelleil A."/>
            <person name="Alvarado L."/>
            <person name="Berlin A.M."/>
            <person name="Chapman S.B."/>
            <person name="Dewar J."/>
            <person name="Goldberg J."/>
            <person name="Griggs A."/>
            <person name="Gujja S."/>
            <person name="Hansen M."/>
            <person name="Howarth C."/>
            <person name="Imamovic A."/>
            <person name="Larimer J."/>
            <person name="McCowan C."/>
            <person name="Murphy C."/>
            <person name="Pearson M."/>
            <person name="Priest M."/>
            <person name="Roberts A."/>
            <person name="Saif S."/>
            <person name="Shea T."/>
            <person name="Sykes S."/>
            <person name="Wortman J."/>
            <person name="Nusbaum C."/>
            <person name="Birren B."/>
        </authorList>
    </citation>
    <scope>NUCLEOTIDE SEQUENCE [LARGE SCALE GENOMIC DNA]</scope>
    <source>
        <strain evidence="2 3">CIP 110305</strain>
    </source>
</reference>
<comment type="caution">
    <text evidence="2">The sequence shown here is derived from an EMBL/GenBank/DDBJ whole genome shotgun (WGS) entry which is preliminary data.</text>
</comment>
<feature type="transmembrane region" description="Helical" evidence="1">
    <location>
        <begin position="37"/>
        <end position="55"/>
    </location>
</feature>
<keyword evidence="3" id="KW-1185">Reference proteome</keyword>
<proteinExistence type="predicted"/>
<feature type="transmembrane region" description="Helical" evidence="1">
    <location>
        <begin position="67"/>
        <end position="100"/>
    </location>
</feature>
<sequence length="106" mass="12264">MSWALILAMSIIVFCNRYIFLEPRIRLKLPHILQRMLHYSAPCLLTAMCIPVIFYDAQQFRPILTNAYLYAALATCAIYLMTKHLLTSAILGFISFYLLYYGVFTA</sequence>
<dbReference type="EMBL" id="ATGI01000001">
    <property type="protein sequence ID" value="EPF81718.1"/>
    <property type="molecule type" value="Genomic_DNA"/>
</dbReference>
<evidence type="ECO:0000313" key="3">
    <source>
        <dbReference type="Proteomes" id="UP000014568"/>
    </source>
</evidence>
<dbReference type="AlphaFoldDB" id="S3NTH9"/>
<keyword evidence="1" id="KW-0812">Transmembrane</keyword>
<keyword evidence="1" id="KW-0472">Membrane</keyword>